<organism evidence="1 2">
    <name type="scientific">Iphiclides podalirius</name>
    <name type="common">scarce swallowtail</name>
    <dbReference type="NCBI Taxonomy" id="110791"/>
    <lineage>
        <taxon>Eukaryota</taxon>
        <taxon>Metazoa</taxon>
        <taxon>Ecdysozoa</taxon>
        <taxon>Arthropoda</taxon>
        <taxon>Hexapoda</taxon>
        <taxon>Insecta</taxon>
        <taxon>Pterygota</taxon>
        <taxon>Neoptera</taxon>
        <taxon>Endopterygota</taxon>
        <taxon>Lepidoptera</taxon>
        <taxon>Glossata</taxon>
        <taxon>Ditrysia</taxon>
        <taxon>Papilionoidea</taxon>
        <taxon>Papilionidae</taxon>
        <taxon>Papilioninae</taxon>
        <taxon>Iphiclides</taxon>
    </lineage>
</organism>
<dbReference type="Proteomes" id="UP000837857">
    <property type="component" value="Chromosome 2"/>
</dbReference>
<name>A0ABN8I9D8_9NEOP</name>
<dbReference type="EMBL" id="OW152814">
    <property type="protein sequence ID" value="CAH2050833.1"/>
    <property type="molecule type" value="Genomic_DNA"/>
</dbReference>
<protein>
    <submittedName>
        <fullName evidence="1">Uncharacterized protein</fullName>
    </submittedName>
</protein>
<evidence type="ECO:0000313" key="2">
    <source>
        <dbReference type="Proteomes" id="UP000837857"/>
    </source>
</evidence>
<reference evidence="1" key="1">
    <citation type="submission" date="2022-03" db="EMBL/GenBank/DDBJ databases">
        <authorList>
            <person name="Martin H S."/>
        </authorList>
    </citation>
    <scope>NUCLEOTIDE SEQUENCE</scope>
</reference>
<evidence type="ECO:0000313" key="1">
    <source>
        <dbReference type="EMBL" id="CAH2050833.1"/>
    </source>
</evidence>
<sequence>MLLIFSPEEGARDLLKERNYTQRAAPDARVTSRQGGLVLAMAMTSPRRRSLQCACVACRTLAALPSRS</sequence>
<accession>A0ABN8I9D8</accession>
<keyword evidence="2" id="KW-1185">Reference proteome</keyword>
<proteinExistence type="predicted"/>
<gene>
    <name evidence="1" type="ORF">IPOD504_LOCUS7707</name>
</gene>
<feature type="non-terminal residue" evidence="1">
    <location>
        <position position="68"/>
    </location>
</feature>